<organism evidence="8 9">
    <name type="scientific">Massarina eburnea CBS 473.64</name>
    <dbReference type="NCBI Taxonomy" id="1395130"/>
    <lineage>
        <taxon>Eukaryota</taxon>
        <taxon>Fungi</taxon>
        <taxon>Dikarya</taxon>
        <taxon>Ascomycota</taxon>
        <taxon>Pezizomycotina</taxon>
        <taxon>Dothideomycetes</taxon>
        <taxon>Pleosporomycetidae</taxon>
        <taxon>Pleosporales</taxon>
        <taxon>Massarineae</taxon>
        <taxon>Massarinaceae</taxon>
        <taxon>Massarina</taxon>
    </lineage>
</organism>
<dbReference type="PRINTS" id="PR00465">
    <property type="entry name" value="EP450IV"/>
</dbReference>
<name>A0A6A6RL19_9PLEO</name>
<dbReference type="Pfam" id="PF00067">
    <property type="entry name" value="p450"/>
    <property type="match status" value="1"/>
</dbReference>
<sequence>MSLAFILLITAFPLLSRAFASKSFPNGGSRPAIVPSTIPLLSHTWTFVLGGSKMAAAFLQTSMTDGAIRFKGIGFDMTVLSGPKLIRKALISPQDLHMNIISANAMGNLFGAPKALCDAIITDNSGNAAKPIPGTQVPLGRRFARNQGIFFKEAFAKRSLDEIIPRFTRNLYDQCELLHVGTDWVEMDNLFDFVHCLVFPSAVKSFFGDTMLQVNPNLLPDFRAFEDQLPFLAMGLPVWMKPQAQRARTKCLDAMKRWRQEATKTEEPLVSSDQLWDSAWGLGAIRRFRYLFKDTDGIFGEDAWAATDLAYVWAFTSNVIPASFWYLFETVSRDSLLQSAKEQVSTSKTSAGILQAGELAKNPLLQSIYAETLRLHTASLLTRTSKRDHKIDSWIIPKDQYVMVATQVEHRSPYWNTVDPETGSRHSPYSFYPERFLTKDEDGNVEFSMEGKQGRWLPYGMGEHMCPGRHFAKYEMLLVFAVIVDVFDIELMTPTGWKPEDDMSRYGLGATRPKQEVKFRIRQRASSL</sequence>
<evidence type="ECO:0000256" key="3">
    <source>
        <dbReference type="ARBA" id="ARBA00022617"/>
    </source>
</evidence>
<dbReference type="AlphaFoldDB" id="A0A6A6RL19"/>
<evidence type="ECO:0000256" key="5">
    <source>
        <dbReference type="ARBA" id="ARBA00023004"/>
    </source>
</evidence>
<keyword evidence="7" id="KW-0732">Signal</keyword>
<evidence type="ECO:0000256" key="6">
    <source>
        <dbReference type="PIRSR" id="PIRSR602403-1"/>
    </source>
</evidence>
<dbReference type="Gene3D" id="1.10.630.10">
    <property type="entry name" value="Cytochrome P450"/>
    <property type="match status" value="1"/>
</dbReference>
<evidence type="ECO:0000313" key="8">
    <source>
        <dbReference type="EMBL" id="KAF2634708.1"/>
    </source>
</evidence>
<keyword evidence="3 6" id="KW-0349">Heme</keyword>
<comment type="similarity">
    <text evidence="2">Belongs to the cytochrome P450 family.</text>
</comment>
<gene>
    <name evidence="8" type="ORF">P280DRAFT_413193</name>
</gene>
<dbReference type="InterPro" id="IPR050529">
    <property type="entry name" value="CYP450_sterol_14alpha_dmase"/>
</dbReference>
<dbReference type="CDD" id="cd11040">
    <property type="entry name" value="CYP7_CYP8-like"/>
    <property type="match status" value="1"/>
</dbReference>
<dbReference type="SUPFAM" id="SSF48264">
    <property type="entry name" value="Cytochrome P450"/>
    <property type="match status" value="1"/>
</dbReference>
<evidence type="ECO:0000256" key="2">
    <source>
        <dbReference type="ARBA" id="ARBA00010617"/>
    </source>
</evidence>
<dbReference type="InterPro" id="IPR001128">
    <property type="entry name" value="Cyt_P450"/>
</dbReference>
<keyword evidence="4 6" id="KW-0479">Metal-binding</keyword>
<keyword evidence="9" id="KW-1185">Reference proteome</keyword>
<feature type="signal peptide" evidence="7">
    <location>
        <begin position="1"/>
        <end position="18"/>
    </location>
</feature>
<dbReference type="PANTHER" id="PTHR24304">
    <property type="entry name" value="CYTOCHROME P450 FAMILY 7"/>
    <property type="match status" value="1"/>
</dbReference>
<dbReference type="GO" id="GO:0020037">
    <property type="term" value="F:heme binding"/>
    <property type="evidence" value="ECO:0007669"/>
    <property type="project" value="InterPro"/>
</dbReference>
<dbReference type="GO" id="GO:0008395">
    <property type="term" value="F:steroid hydroxylase activity"/>
    <property type="evidence" value="ECO:0007669"/>
    <property type="project" value="TreeGrafter"/>
</dbReference>
<evidence type="ECO:0000256" key="4">
    <source>
        <dbReference type="ARBA" id="ARBA00022723"/>
    </source>
</evidence>
<accession>A0A6A6RL19</accession>
<reference evidence="8" key="1">
    <citation type="journal article" date="2020" name="Stud. Mycol.">
        <title>101 Dothideomycetes genomes: a test case for predicting lifestyles and emergence of pathogens.</title>
        <authorList>
            <person name="Haridas S."/>
            <person name="Albert R."/>
            <person name="Binder M."/>
            <person name="Bloem J."/>
            <person name="Labutti K."/>
            <person name="Salamov A."/>
            <person name="Andreopoulos B."/>
            <person name="Baker S."/>
            <person name="Barry K."/>
            <person name="Bills G."/>
            <person name="Bluhm B."/>
            <person name="Cannon C."/>
            <person name="Castanera R."/>
            <person name="Culley D."/>
            <person name="Daum C."/>
            <person name="Ezra D."/>
            <person name="Gonzalez J."/>
            <person name="Henrissat B."/>
            <person name="Kuo A."/>
            <person name="Liang C."/>
            <person name="Lipzen A."/>
            <person name="Lutzoni F."/>
            <person name="Magnuson J."/>
            <person name="Mondo S."/>
            <person name="Nolan M."/>
            <person name="Ohm R."/>
            <person name="Pangilinan J."/>
            <person name="Park H.-J."/>
            <person name="Ramirez L."/>
            <person name="Alfaro M."/>
            <person name="Sun H."/>
            <person name="Tritt A."/>
            <person name="Yoshinaga Y."/>
            <person name="Zwiers L.-H."/>
            <person name="Turgeon B."/>
            <person name="Goodwin S."/>
            <person name="Spatafora J."/>
            <person name="Crous P."/>
            <person name="Grigoriev I."/>
        </authorList>
    </citation>
    <scope>NUCLEOTIDE SEQUENCE</scope>
    <source>
        <strain evidence="8">CBS 473.64</strain>
    </source>
</reference>
<dbReference type="InterPro" id="IPR036396">
    <property type="entry name" value="Cyt_P450_sf"/>
</dbReference>
<feature type="chain" id="PRO_5025423594" evidence="7">
    <location>
        <begin position="19"/>
        <end position="528"/>
    </location>
</feature>
<dbReference type="EMBL" id="MU006815">
    <property type="protein sequence ID" value="KAF2634708.1"/>
    <property type="molecule type" value="Genomic_DNA"/>
</dbReference>
<dbReference type="PANTHER" id="PTHR24304:SF2">
    <property type="entry name" value="24-HYDROXYCHOLESTEROL 7-ALPHA-HYDROXYLASE"/>
    <property type="match status" value="1"/>
</dbReference>
<proteinExistence type="inferred from homology"/>
<feature type="binding site" description="axial binding residue" evidence="6">
    <location>
        <position position="466"/>
    </location>
    <ligand>
        <name>heme</name>
        <dbReference type="ChEBI" id="CHEBI:30413"/>
    </ligand>
    <ligandPart>
        <name>Fe</name>
        <dbReference type="ChEBI" id="CHEBI:18248"/>
    </ligandPart>
</feature>
<comment type="cofactor">
    <cofactor evidence="1 6">
        <name>heme</name>
        <dbReference type="ChEBI" id="CHEBI:30413"/>
    </cofactor>
</comment>
<evidence type="ECO:0000256" key="7">
    <source>
        <dbReference type="SAM" id="SignalP"/>
    </source>
</evidence>
<evidence type="ECO:0000256" key="1">
    <source>
        <dbReference type="ARBA" id="ARBA00001971"/>
    </source>
</evidence>
<keyword evidence="5 6" id="KW-0408">Iron</keyword>
<evidence type="ECO:0000313" key="9">
    <source>
        <dbReference type="Proteomes" id="UP000799753"/>
    </source>
</evidence>
<dbReference type="Proteomes" id="UP000799753">
    <property type="component" value="Unassembled WGS sequence"/>
</dbReference>
<protein>
    <submittedName>
        <fullName evidence="8">Cytochrome P450</fullName>
    </submittedName>
</protein>
<dbReference type="GO" id="GO:0016705">
    <property type="term" value="F:oxidoreductase activity, acting on paired donors, with incorporation or reduction of molecular oxygen"/>
    <property type="evidence" value="ECO:0007669"/>
    <property type="project" value="InterPro"/>
</dbReference>
<dbReference type="OrthoDB" id="3366823at2759"/>
<dbReference type="InterPro" id="IPR002403">
    <property type="entry name" value="Cyt_P450_E_grp-IV"/>
</dbReference>
<dbReference type="GO" id="GO:0005506">
    <property type="term" value="F:iron ion binding"/>
    <property type="evidence" value="ECO:0007669"/>
    <property type="project" value="InterPro"/>
</dbReference>